<name>A0AAF0QBJ9_SOLVR</name>
<reference evidence="1" key="1">
    <citation type="submission" date="2023-08" db="EMBL/GenBank/DDBJ databases">
        <title>A de novo genome assembly of Solanum verrucosum Schlechtendal, a Mexican diploid species geographically isolated from the other diploid A-genome species in potato relatives.</title>
        <authorList>
            <person name="Hosaka K."/>
        </authorList>
    </citation>
    <scope>NUCLEOTIDE SEQUENCE</scope>
    <source>
        <tissue evidence="1">Young leaves</tissue>
    </source>
</reference>
<sequence>GSTSSTSLIQLSTQSQFVSLLVSKPGQGFTWGQEWFSSASLAQGVGSGCDKLGNRAQSSRVLGSL</sequence>
<protein>
    <submittedName>
        <fullName evidence="1">Uncharacterized protein</fullName>
    </submittedName>
</protein>
<proteinExistence type="predicted"/>
<dbReference type="AlphaFoldDB" id="A0AAF0QBJ9"/>
<evidence type="ECO:0000313" key="1">
    <source>
        <dbReference type="EMBL" id="WMV19907.1"/>
    </source>
</evidence>
<feature type="non-terminal residue" evidence="1">
    <location>
        <position position="1"/>
    </location>
</feature>
<organism evidence="1 2">
    <name type="scientific">Solanum verrucosum</name>
    <dbReference type="NCBI Taxonomy" id="315347"/>
    <lineage>
        <taxon>Eukaryota</taxon>
        <taxon>Viridiplantae</taxon>
        <taxon>Streptophyta</taxon>
        <taxon>Embryophyta</taxon>
        <taxon>Tracheophyta</taxon>
        <taxon>Spermatophyta</taxon>
        <taxon>Magnoliopsida</taxon>
        <taxon>eudicotyledons</taxon>
        <taxon>Gunneridae</taxon>
        <taxon>Pentapetalae</taxon>
        <taxon>asterids</taxon>
        <taxon>lamiids</taxon>
        <taxon>Solanales</taxon>
        <taxon>Solanaceae</taxon>
        <taxon>Solanoideae</taxon>
        <taxon>Solaneae</taxon>
        <taxon>Solanum</taxon>
    </lineage>
</organism>
<dbReference type="EMBL" id="CP133614">
    <property type="protein sequence ID" value="WMV19907.1"/>
    <property type="molecule type" value="Genomic_DNA"/>
</dbReference>
<dbReference type="Proteomes" id="UP001234989">
    <property type="component" value="Chromosome 3"/>
</dbReference>
<evidence type="ECO:0000313" key="2">
    <source>
        <dbReference type="Proteomes" id="UP001234989"/>
    </source>
</evidence>
<gene>
    <name evidence="1" type="ORF">MTR67_013292</name>
</gene>
<keyword evidence="2" id="KW-1185">Reference proteome</keyword>
<accession>A0AAF0QBJ9</accession>